<dbReference type="EMBL" id="AP023213">
    <property type="protein sequence ID" value="BCO11149.1"/>
    <property type="molecule type" value="Genomic_DNA"/>
</dbReference>
<reference evidence="2 3" key="1">
    <citation type="submission" date="2020-06" db="EMBL/GenBank/DDBJ databases">
        <title>Interaction of electrochemicaly active bacteria, Geobacter bremensis R4 on different carbon anode.</title>
        <authorList>
            <person name="Meng L."/>
            <person name="Yoshida N."/>
        </authorList>
    </citation>
    <scope>NUCLEOTIDE SEQUENCE [LARGE SCALE GENOMIC DNA]</scope>
    <source>
        <strain evidence="2 3">R4</strain>
    </source>
</reference>
<keyword evidence="1" id="KW-0472">Membrane</keyword>
<protein>
    <submittedName>
        <fullName evidence="2">Uncharacterized protein</fullName>
    </submittedName>
</protein>
<sequence length="61" mass="7440">MEFPMIYAIAIFLLVVCFLVYRDMEFRKELRNRKPSRSFRVCEPGQDPFEGRIEFHIRPED</sequence>
<keyword evidence="3" id="KW-1185">Reference proteome</keyword>
<gene>
    <name evidence="2" type="ORF">GEOBRER4_n0307</name>
</gene>
<evidence type="ECO:0000256" key="1">
    <source>
        <dbReference type="SAM" id="Phobius"/>
    </source>
</evidence>
<proteinExistence type="predicted"/>
<name>A0A7R7FSN8_9BACT</name>
<keyword evidence="1" id="KW-1133">Transmembrane helix</keyword>
<feature type="transmembrane region" description="Helical" evidence="1">
    <location>
        <begin position="6"/>
        <end position="24"/>
    </location>
</feature>
<dbReference type="AlphaFoldDB" id="A0A7R7FSN8"/>
<organism evidence="2 3">
    <name type="scientific">Citrifermentans bremense</name>
    <dbReference type="NCBI Taxonomy" id="60035"/>
    <lineage>
        <taxon>Bacteria</taxon>
        <taxon>Pseudomonadati</taxon>
        <taxon>Thermodesulfobacteriota</taxon>
        <taxon>Desulfuromonadia</taxon>
        <taxon>Geobacterales</taxon>
        <taxon>Geobacteraceae</taxon>
        <taxon>Citrifermentans</taxon>
    </lineage>
</organism>
<evidence type="ECO:0000313" key="3">
    <source>
        <dbReference type="Proteomes" id="UP000515472"/>
    </source>
</evidence>
<keyword evidence="1" id="KW-0812">Transmembrane</keyword>
<accession>A0A7R7FSN8</accession>
<dbReference type="Proteomes" id="UP000515472">
    <property type="component" value="Chromosome"/>
</dbReference>
<evidence type="ECO:0000313" key="2">
    <source>
        <dbReference type="EMBL" id="BCO11149.1"/>
    </source>
</evidence>